<evidence type="ECO:0000313" key="2">
    <source>
        <dbReference type="EMBL" id="KAJ4396286.1"/>
    </source>
</evidence>
<protein>
    <submittedName>
        <fullName evidence="2">Uncharacterized protein</fullName>
    </submittedName>
</protein>
<keyword evidence="3" id="KW-1185">Reference proteome</keyword>
<dbReference type="Proteomes" id="UP001140453">
    <property type="component" value="Unassembled WGS sequence"/>
</dbReference>
<feature type="region of interest" description="Disordered" evidence="1">
    <location>
        <begin position="40"/>
        <end position="159"/>
    </location>
</feature>
<reference evidence="2" key="1">
    <citation type="submission" date="2022-10" db="EMBL/GenBank/DDBJ databases">
        <title>Tapping the CABI collections for fungal endophytes: first genome assemblies for Collariella, Neodidymelliopsis, Ascochyta clinopodiicola, Didymella pomorum, Didymosphaeria variabile, Neocosmospora piperis and Neocucurbitaria cava.</title>
        <authorList>
            <person name="Hill R."/>
        </authorList>
    </citation>
    <scope>NUCLEOTIDE SEQUENCE</scope>
    <source>
        <strain evidence="2">IMI 355082</strain>
    </source>
</reference>
<feature type="compositionally biased region" description="Polar residues" evidence="1">
    <location>
        <begin position="1"/>
        <end position="10"/>
    </location>
</feature>
<name>A0A9W8Z1Q7_9PEZI</name>
<comment type="caution">
    <text evidence="2">The sequence shown here is derived from an EMBL/GenBank/DDBJ whole genome shotgun (WGS) entry which is preliminary data.</text>
</comment>
<dbReference type="OrthoDB" id="5383057at2759"/>
<proteinExistence type="predicted"/>
<gene>
    <name evidence="2" type="ORF">N0V93_000505</name>
</gene>
<feature type="compositionally biased region" description="Polar residues" evidence="1">
    <location>
        <begin position="71"/>
        <end position="87"/>
    </location>
</feature>
<dbReference type="AlphaFoldDB" id="A0A9W8Z1Q7"/>
<evidence type="ECO:0000313" key="3">
    <source>
        <dbReference type="Proteomes" id="UP001140453"/>
    </source>
</evidence>
<accession>A0A9W8Z1Q7</accession>
<evidence type="ECO:0000256" key="1">
    <source>
        <dbReference type="SAM" id="MobiDB-lite"/>
    </source>
</evidence>
<dbReference type="EMBL" id="JAPEVB010000001">
    <property type="protein sequence ID" value="KAJ4396286.1"/>
    <property type="molecule type" value="Genomic_DNA"/>
</dbReference>
<organism evidence="2 3">
    <name type="scientific">Gnomoniopsis smithogilvyi</name>
    <dbReference type="NCBI Taxonomy" id="1191159"/>
    <lineage>
        <taxon>Eukaryota</taxon>
        <taxon>Fungi</taxon>
        <taxon>Dikarya</taxon>
        <taxon>Ascomycota</taxon>
        <taxon>Pezizomycotina</taxon>
        <taxon>Sordariomycetes</taxon>
        <taxon>Sordariomycetidae</taxon>
        <taxon>Diaporthales</taxon>
        <taxon>Gnomoniaceae</taxon>
        <taxon>Gnomoniopsis</taxon>
    </lineage>
</organism>
<sequence length="159" mass="16762">MPTSAGTKVTTGDRPVYREGAGVVTDDSLAAESLRNGGEFAANRNIHEPDSFLSNDPASQKPHETPGEAAANSSQGNPAPTYVNTQYIRDPKGPHGKNVHEDPEMTGRPAKLNVEPGSKEDPAREAEKRFLSRQVGGAPGGGNGSGEQPFEALERETNA</sequence>
<feature type="compositionally biased region" description="Basic and acidic residues" evidence="1">
    <location>
        <begin position="89"/>
        <end position="105"/>
    </location>
</feature>
<feature type="region of interest" description="Disordered" evidence="1">
    <location>
        <begin position="1"/>
        <end position="21"/>
    </location>
</feature>
<feature type="compositionally biased region" description="Basic and acidic residues" evidence="1">
    <location>
        <begin position="117"/>
        <end position="130"/>
    </location>
</feature>